<sequence length="301" mass="33133">MQKINGLLAATFTPFYKDGSLNLSVIPAYAKKLKEDNVTGAFICGTTGEGMFLSLEERKLLTETWIKEQTDDFNIIVHVGTTSVLQSNDLAKHAQQTGASAISAMGPVFLPPSKTSDLVDFCASVANGAPDLPFYYYHIPTISHVNLPMTEFLQASKQKIPNLAGIKFTHRSMMEMIQCLRMDDGKWDILHGFDEELLMGLAAGAEGAVGSTYNYLAPLYNKIIKAFRAGNLQEARELQYKSINFVEILIKYGGGVAGGKPIMKFMGIDCGPLRTPAHNISEDETANYLNELRKLDFFGLD</sequence>
<dbReference type="STRING" id="192904.SAMN04488514_11336"/>
<evidence type="ECO:0000256" key="3">
    <source>
        <dbReference type="ARBA" id="ARBA00023239"/>
    </source>
</evidence>
<dbReference type="EMBL" id="FNGV01000013">
    <property type="protein sequence ID" value="SDM70005.1"/>
    <property type="molecule type" value="Genomic_DNA"/>
</dbReference>
<feature type="binding site" evidence="7">
    <location>
        <position position="47"/>
    </location>
    <ligand>
        <name>pyruvate</name>
        <dbReference type="ChEBI" id="CHEBI:15361"/>
    </ligand>
</feature>
<evidence type="ECO:0000256" key="5">
    <source>
        <dbReference type="PIRNR" id="PIRNR001365"/>
    </source>
</evidence>
<keyword evidence="9" id="KW-1185">Reference proteome</keyword>
<keyword evidence="2" id="KW-0963">Cytoplasm</keyword>
<dbReference type="OrthoDB" id="9778880at2"/>
<evidence type="ECO:0000256" key="4">
    <source>
        <dbReference type="ARBA" id="ARBA00023277"/>
    </source>
</evidence>
<evidence type="ECO:0000313" key="8">
    <source>
        <dbReference type="EMBL" id="SDM70005.1"/>
    </source>
</evidence>
<feature type="binding site" evidence="7">
    <location>
        <position position="209"/>
    </location>
    <ligand>
        <name>pyruvate</name>
        <dbReference type="ChEBI" id="CHEBI:15361"/>
    </ligand>
</feature>
<name>A0A1G9VDR1_9FLAO</name>
<accession>A0A1G9VDR1</accession>
<dbReference type="PANTHER" id="PTHR12128">
    <property type="entry name" value="DIHYDRODIPICOLINATE SYNTHASE"/>
    <property type="match status" value="1"/>
</dbReference>
<feature type="active site" description="Proton donor/acceptor" evidence="6">
    <location>
        <position position="137"/>
    </location>
</feature>
<protein>
    <submittedName>
        <fullName evidence="8">N-acetylneuraminate lyase</fullName>
    </submittedName>
</protein>
<dbReference type="Gene3D" id="3.20.20.70">
    <property type="entry name" value="Aldolase class I"/>
    <property type="match status" value="1"/>
</dbReference>
<proteinExistence type="inferred from homology"/>
<dbReference type="AlphaFoldDB" id="A0A1G9VDR1"/>
<dbReference type="GO" id="GO:0005737">
    <property type="term" value="C:cytoplasm"/>
    <property type="evidence" value="ECO:0007669"/>
    <property type="project" value="UniProtKB-SubCell"/>
</dbReference>
<dbReference type="RefSeq" id="WP_089893632.1">
    <property type="nucleotide sequence ID" value="NZ_FNGV01000013.1"/>
</dbReference>
<evidence type="ECO:0000256" key="1">
    <source>
        <dbReference type="ARBA" id="ARBA00004496"/>
    </source>
</evidence>
<dbReference type="SUPFAM" id="SSF51569">
    <property type="entry name" value="Aldolase"/>
    <property type="match status" value="1"/>
</dbReference>
<dbReference type="PANTHER" id="PTHR12128:SF21">
    <property type="entry name" value="N-ACETYLNEURAMINATE LYASE"/>
    <property type="match status" value="1"/>
</dbReference>
<dbReference type="InterPro" id="IPR002220">
    <property type="entry name" value="DapA-like"/>
</dbReference>
<dbReference type="GO" id="GO:0016829">
    <property type="term" value="F:lyase activity"/>
    <property type="evidence" value="ECO:0007669"/>
    <property type="project" value="UniProtKB-KW"/>
</dbReference>
<evidence type="ECO:0000256" key="6">
    <source>
        <dbReference type="PIRSR" id="PIRSR001365-1"/>
    </source>
</evidence>
<keyword evidence="3 5" id="KW-0456">Lyase</keyword>
<gene>
    <name evidence="8" type="ORF">SAMN04488514_11336</name>
</gene>
<evidence type="ECO:0000256" key="7">
    <source>
        <dbReference type="PIRSR" id="PIRSR001365-2"/>
    </source>
</evidence>
<feature type="active site" description="Schiff-base intermediate with substrate" evidence="6">
    <location>
        <position position="167"/>
    </location>
</feature>
<dbReference type="PRINTS" id="PR00146">
    <property type="entry name" value="DHPICSNTHASE"/>
</dbReference>
<dbReference type="Pfam" id="PF00701">
    <property type="entry name" value="DHDPS"/>
    <property type="match status" value="1"/>
</dbReference>
<dbReference type="InterPro" id="IPR013785">
    <property type="entry name" value="Aldolase_TIM"/>
</dbReference>
<dbReference type="PIRSF" id="PIRSF001365">
    <property type="entry name" value="DHDPS"/>
    <property type="match status" value="1"/>
</dbReference>
<dbReference type="Proteomes" id="UP000199440">
    <property type="component" value="Unassembled WGS sequence"/>
</dbReference>
<reference evidence="8 9" key="1">
    <citation type="submission" date="2016-10" db="EMBL/GenBank/DDBJ databases">
        <authorList>
            <person name="de Groot N.N."/>
        </authorList>
    </citation>
    <scope>NUCLEOTIDE SEQUENCE [LARGE SCALE GENOMIC DNA]</scope>
    <source>
        <strain evidence="8 9">DSM 19886</strain>
    </source>
</reference>
<dbReference type="SMART" id="SM01130">
    <property type="entry name" value="DHDPS"/>
    <property type="match status" value="1"/>
</dbReference>
<keyword evidence="4" id="KW-0119">Carbohydrate metabolism</keyword>
<comment type="subcellular location">
    <subcellularLocation>
        <location evidence="1">Cytoplasm</location>
    </subcellularLocation>
</comment>
<evidence type="ECO:0000313" key="9">
    <source>
        <dbReference type="Proteomes" id="UP000199440"/>
    </source>
</evidence>
<evidence type="ECO:0000256" key="2">
    <source>
        <dbReference type="ARBA" id="ARBA00022490"/>
    </source>
</evidence>
<organism evidence="8 9">
    <name type="scientific">Kriegella aquimaris</name>
    <dbReference type="NCBI Taxonomy" id="192904"/>
    <lineage>
        <taxon>Bacteria</taxon>
        <taxon>Pseudomonadati</taxon>
        <taxon>Bacteroidota</taxon>
        <taxon>Flavobacteriia</taxon>
        <taxon>Flavobacteriales</taxon>
        <taxon>Flavobacteriaceae</taxon>
        <taxon>Kriegella</taxon>
    </lineage>
</organism>
<comment type="similarity">
    <text evidence="5">Belongs to the DapA family.</text>
</comment>